<feature type="domain" description="Tetrapyrrole methylase" evidence="6">
    <location>
        <begin position="11"/>
        <end position="190"/>
    </location>
</feature>
<dbReference type="CDD" id="cd11644">
    <property type="entry name" value="Precorrin-6Y-MT"/>
    <property type="match status" value="1"/>
</dbReference>
<evidence type="ECO:0000256" key="2">
    <source>
        <dbReference type="ARBA" id="ARBA00022573"/>
    </source>
</evidence>
<dbReference type="GO" id="GO:0009236">
    <property type="term" value="P:cobalamin biosynthetic process"/>
    <property type="evidence" value="ECO:0007669"/>
    <property type="project" value="UniProtKB-UniPathway"/>
</dbReference>
<keyword evidence="2" id="KW-0169">Cobalamin biosynthesis</keyword>
<dbReference type="AlphaFoldDB" id="A0A5E4W026"/>
<dbReference type="InterPro" id="IPR029063">
    <property type="entry name" value="SAM-dependent_MTases_sf"/>
</dbReference>
<dbReference type="CDD" id="cd02440">
    <property type="entry name" value="AdoMet_MTases"/>
    <property type="match status" value="1"/>
</dbReference>
<dbReference type="InterPro" id="IPR014777">
    <property type="entry name" value="4pyrrole_Mease_sub1"/>
</dbReference>
<evidence type="ECO:0000313" key="8">
    <source>
        <dbReference type="Proteomes" id="UP000406256"/>
    </source>
</evidence>
<dbReference type="InterPro" id="IPR050714">
    <property type="entry name" value="Cobalamin_biosynth_MTase"/>
</dbReference>
<dbReference type="EMBL" id="CABPSB010000010">
    <property type="protein sequence ID" value="VVE17982.1"/>
    <property type="molecule type" value="Genomic_DNA"/>
</dbReference>
<dbReference type="SUPFAM" id="SSF53335">
    <property type="entry name" value="S-adenosyl-L-methionine-dependent methyltransferases"/>
    <property type="match status" value="1"/>
</dbReference>
<reference evidence="7 8" key="1">
    <citation type="submission" date="2019-08" db="EMBL/GenBank/DDBJ databases">
        <authorList>
            <person name="Peeters C."/>
        </authorList>
    </citation>
    <scope>NUCLEOTIDE SEQUENCE [LARGE SCALE GENOMIC DNA]</scope>
    <source>
        <strain evidence="7 8">LMG 31108</strain>
    </source>
</reference>
<dbReference type="PIRSF" id="PIRSF036428">
    <property type="entry name" value="CobL"/>
    <property type="match status" value="1"/>
</dbReference>
<name>A0A5E4W026_9BURK</name>
<protein>
    <submittedName>
        <fullName evidence="7">Precorrin-6Y C5,15-methyltransferase</fullName>
    </submittedName>
</protein>
<dbReference type="Pfam" id="PF00590">
    <property type="entry name" value="TP_methylase"/>
    <property type="match status" value="1"/>
</dbReference>
<evidence type="ECO:0000259" key="6">
    <source>
        <dbReference type="Pfam" id="PF00590"/>
    </source>
</evidence>
<dbReference type="InterPro" id="IPR014008">
    <property type="entry name" value="Cbl_synth_MTase_CbiT"/>
</dbReference>
<accession>A0A5E4W026</accession>
<dbReference type="UniPathway" id="UPA00148"/>
<dbReference type="SUPFAM" id="SSF53790">
    <property type="entry name" value="Tetrapyrrole methylase"/>
    <property type="match status" value="1"/>
</dbReference>
<dbReference type="InterPro" id="IPR012818">
    <property type="entry name" value="CbiE"/>
</dbReference>
<dbReference type="NCBIfam" id="TIGR02467">
    <property type="entry name" value="CbiE"/>
    <property type="match status" value="1"/>
</dbReference>
<evidence type="ECO:0000256" key="3">
    <source>
        <dbReference type="ARBA" id="ARBA00022603"/>
    </source>
</evidence>
<keyword evidence="3 7" id="KW-0489">Methyltransferase</keyword>
<dbReference type="InterPro" id="IPR006365">
    <property type="entry name" value="Cbl_synth_CobL"/>
</dbReference>
<evidence type="ECO:0000256" key="4">
    <source>
        <dbReference type="ARBA" id="ARBA00022679"/>
    </source>
</evidence>
<evidence type="ECO:0000256" key="5">
    <source>
        <dbReference type="ARBA" id="ARBA00022691"/>
    </source>
</evidence>
<organism evidence="7 8">
    <name type="scientific">Pandoraea anhela</name>
    <dbReference type="NCBI Taxonomy" id="2508295"/>
    <lineage>
        <taxon>Bacteria</taxon>
        <taxon>Pseudomonadati</taxon>
        <taxon>Pseudomonadota</taxon>
        <taxon>Betaproteobacteria</taxon>
        <taxon>Burkholderiales</taxon>
        <taxon>Burkholderiaceae</taxon>
        <taxon>Pandoraea</taxon>
    </lineage>
</organism>
<dbReference type="Proteomes" id="UP000406256">
    <property type="component" value="Unassembled WGS sequence"/>
</dbReference>
<evidence type="ECO:0000313" key="7">
    <source>
        <dbReference type="EMBL" id="VVE17982.1"/>
    </source>
</evidence>
<sequence>MTTGDAMTPWLTVIGIGEDGFAGLGRNARRALLDAEIVTGAPRHLSMLPTRIRARREPWPSPFDVEPLLGWRAHRVCVLASGDPMLFGVGATLARRVPSDEMHVIGAPSSLSLAAARLGWALQDVQAVWLVGRPLATLNAYVRDGARLLVLSRDGASPADVAALLCGGGFGATSMHVFEALGGPREHRIDAVARAWGDRQVEALNLIALTCRADTARSLPLTVGLPDDAFLNDGQLTKRDVRAITLARLAPLPGALLWDVGAGCGSIGIEWMRAHPACRAIAIESSPERQAFIAHNREALGVPGLELVAGRAPDALQGLAAPDAIFIGGGVTIPGVLDACWSRLRPGGRLVANAVTLQSEAALVDWRERHGGALTRLAISEVRPLGGFDTWRAALPITMLEATKPSGDHAAGELRDGGAS</sequence>
<dbReference type="GO" id="GO:0008276">
    <property type="term" value="F:protein methyltransferase activity"/>
    <property type="evidence" value="ECO:0007669"/>
    <property type="project" value="InterPro"/>
</dbReference>
<dbReference type="InterPro" id="IPR035996">
    <property type="entry name" value="4pyrrol_Methylase_sf"/>
</dbReference>
<proteinExistence type="predicted"/>
<gene>
    <name evidence="7" type="ORF">PAN31108_02972</name>
</gene>
<dbReference type="PANTHER" id="PTHR43182">
    <property type="entry name" value="COBALT-PRECORRIN-6B C(15)-METHYLTRANSFERASE (DECARBOXYLATING)"/>
    <property type="match status" value="1"/>
</dbReference>
<comment type="pathway">
    <text evidence="1">Cofactor biosynthesis; adenosylcobalamin biosynthesis.</text>
</comment>
<dbReference type="Gene3D" id="3.40.1010.10">
    <property type="entry name" value="Cobalt-precorrin-4 Transmethylase, Domain 1"/>
    <property type="match status" value="1"/>
</dbReference>
<dbReference type="NCBIfam" id="TIGR02469">
    <property type="entry name" value="CbiT"/>
    <property type="match status" value="1"/>
</dbReference>
<keyword evidence="5" id="KW-0949">S-adenosyl-L-methionine</keyword>
<dbReference type="Gene3D" id="3.40.50.150">
    <property type="entry name" value="Vaccinia Virus protein VP39"/>
    <property type="match status" value="1"/>
</dbReference>
<keyword evidence="8" id="KW-1185">Reference proteome</keyword>
<keyword evidence="4 7" id="KW-0808">Transferase</keyword>
<dbReference type="GO" id="GO:0032259">
    <property type="term" value="P:methylation"/>
    <property type="evidence" value="ECO:0007669"/>
    <property type="project" value="UniProtKB-KW"/>
</dbReference>
<evidence type="ECO:0000256" key="1">
    <source>
        <dbReference type="ARBA" id="ARBA00004953"/>
    </source>
</evidence>
<dbReference type="InterPro" id="IPR000878">
    <property type="entry name" value="4pyrrol_Mease"/>
</dbReference>
<dbReference type="PANTHER" id="PTHR43182:SF1">
    <property type="entry name" value="COBALT-PRECORRIN-7 C(5)-METHYLTRANSFERASE"/>
    <property type="match status" value="1"/>
</dbReference>